<dbReference type="AlphaFoldDB" id="A0A917CN15"/>
<keyword evidence="2" id="KW-0472">Membrane</keyword>
<evidence type="ECO:0000313" key="4">
    <source>
        <dbReference type="Proteomes" id="UP000654257"/>
    </source>
</evidence>
<feature type="transmembrane region" description="Helical" evidence="2">
    <location>
        <begin position="26"/>
        <end position="47"/>
    </location>
</feature>
<evidence type="ECO:0000313" key="3">
    <source>
        <dbReference type="EMBL" id="GGF90809.1"/>
    </source>
</evidence>
<feature type="region of interest" description="Disordered" evidence="1">
    <location>
        <begin position="1"/>
        <end position="23"/>
    </location>
</feature>
<accession>A0A917CN15</accession>
<gene>
    <name evidence="3" type="ORF">GCM10007304_00910</name>
</gene>
<evidence type="ECO:0000256" key="2">
    <source>
        <dbReference type="SAM" id="Phobius"/>
    </source>
</evidence>
<protein>
    <submittedName>
        <fullName evidence="3">Uncharacterized protein</fullName>
    </submittedName>
</protein>
<organism evidence="3 4">
    <name type="scientific">Rhodococcoides trifolii</name>
    <dbReference type="NCBI Taxonomy" id="908250"/>
    <lineage>
        <taxon>Bacteria</taxon>
        <taxon>Bacillati</taxon>
        <taxon>Actinomycetota</taxon>
        <taxon>Actinomycetes</taxon>
        <taxon>Mycobacteriales</taxon>
        <taxon>Nocardiaceae</taxon>
        <taxon>Rhodococcoides</taxon>
    </lineage>
</organism>
<dbReference type="Proteomes" id="UP000654257">
    <property type="component" value="Unassembled WGS sequence"/>
</dbReference>
<keyword evidence="4" id="KW-1185">Reference proteome</keyword>
<keyword evidence="2" id="KW-1133">Transmembrane helix</keyword>
<keyword evidence="2" id="KW-0812">Transmembrane</keyword>
<name>A0A917CN15_9NOCA</name>
<comment type="caution">
    <text evidence="3">The sequence shown here is derived from an EMBL/GenBank/DDBJ whole genome shotgun (WGS) entry which is preliminary data.</text>
</comment>
<sequence>MAPGDTPPTAASTTGPNHEPPQRSRAPFVVFLVIVGVIVVLIALGLVGRIAGFV</sequence>
<reference evidence="3" key="2">
    <citation type="submission" date="2020-09" db="EMBL/GenBank/DDBJ databases">
        <authorList>
            <person name="Sun Q."/>
            <person name="Sedlacek I."/>
        </authorList>
    </citation>
    <scope>NUCLEOTIDE SEQUENCE</scope>
    <source>
        <strain evidence="3">CCM 7905</strain>
    </source>
</reference>
<reference evidence="3" key="1">
    <citation type="journal article" date="2014" name="Int. J. Syst. Evol. Microbiol.">
        <title>Complete genome sequence of Corynebacterium casei LMG S-19264T (=DSM 44701T), isolated from a smear-ripened cheese.</title>
        <authorList>
            <consortium name="US DOE Joint Genome Institute (JGI-PGF)"/>
            <person name="Walter F."/>
            <person name="Albersmeier A."/>
            <person name="Kalinowski J."/>
            <person name="Ruckert C."/>
        </authorList>
    </citation>
    <scope>NUCLEOTIDE SEQUENCE</scope>
    <source>
        <strain evidence="3">CCM 7905</strain>
    </source>
</reference>
<evidence type="ECO:0000256" key="1">
    <source>
        <dbReference type="SAM" id="MobiDB-lite"/>
    </source>
</evidence>
<dbReference type="Pfam" id="PF20088">
    <property type="entry name" value="DUF6480"/>
    <property type="match status" value="1"/>
</dbReference>
<dbReference type="InterPro" id="IPR045512">
    <property type="entry name" value="DUF6480"/>
</dbReference>
<proteinExistence type="predicted"/>
<dbReference type="EMBL" id="BMCU01000001">
    <property type="protein sequence ID" value="GGF90809.1"/>
    <property type="molecule type" value="Genomic_DNA"/>
</dbReference>